<feature type="region of interest" description="Disordered" evidence="2">
    <location>
        <begin position="1"/>
        <end position="22"/>
    </location>
</feature>
<dbReference type="Proteomes" id="UP000319449">
    <property type="component" value="Unassembled WGS sequence"/>
</dbReference>
<dbReference type="AlphaFoldDB" id="A0A562VLP9"/>
<evidence type="ECO:0000256" key="1">
    <source>
        <dbReference type="ARBA" id="ARBA00023125"/>
    </source>
</evidence>
<comment type="caution">
    <text evidence="3">The sequence shown here is derived from an EMBL/GenBank/DDBJ whole genome shotgun (WGS) entry which is preliminary data.</text>
</comment>
<keyword evidence="1" id="KW-0238">DNA-binding</keyword>
<dbReference type="SUPFAM" id="SSF56349">
    <property type="entry name" value="DNA breaking-rejoining enzymes"/>
    <property type="match status" value="1"/>
</dbReference>
<dbReference type="EMBL" id="VLLN01000014">
    <property type="protein sequence ID" value="TWJ18805.1"/>
    <property type="molecule type" value="Genomic_DNA"/>
</dbReference>
<protein>
    <recommendedName>
        <fullName evidence="5">Core-binding (CB) domain-containing protein</fullName>
    </recommendedName>
</protein>
<keyword evidence="4" id="KW-1185">Reference proteome</keyword>
<dbReference type="GO" id="GO:0003677">
    <property type="term" value="F:DNA binding"/>
    <property type="evidence" value="ECO:0007669"/>
    <property type="project" value="UniProtKB-KW"/>
</dbReference>
<evidence type="ECO:0000256" key="2">
    <source>
        <dbReference type="SAM" id="MobiDB-lite"/>
    </source>
</evidence>
<evidence type="ECO:0000313" key="3">
    <source>
        <dbReference type="EMBL" id="TWJ18805.1"/>
    </source>
</evidence>
<sequence length="175" mass="19290">MAPCPPPSPKSSSATSSNSERNVQKVASTFDQVADCLKFKNAKIARKAVKRPSSGKFDLIQVGYVEHLTTEQVAAFLAKLVVHKGISAKTANHYRVNLLTMCNWAKDEGGVRFPVGKNPIGGVKRYKESKRDISFLKLGDIVPRKRKMPTPEKKGRGYALLSADDDGRKTQQTLF</sequence>
<dbReference type="InterPro" id="IPR011010">
    <property type="entry name" value="DNA_brk_join_enz"/>
</dbReference>
<reference evidence="3 4" key="1">
    <citation type="submission" date="2019-07" db="EMBL/GenBank/DDBJ databases">
        <title>Genomic Encyclopedia of Archaeal and Bacterial Type Strains, Phase II (KMG-II): from individual species to whole genera.</title>
        <authorList>
            <person name="Goeker M."/>
        </authorList>
    </citation>
    <scope>NUCLEOTIDE SEQUENCE [LARGE SCALE GENOMIC DNA]</scope>
    <source>
        <strain evidence="3 4">ATCC BAA-1139</strain>
    </source>
</reference>
<dbReference type="OrthoDB" id="9789256at2"/>
<feature type="region of interest" description="Disordered" evidence="2">
    <location>
        <begin position="146"/>
        <end position="175"/>
    </location>
</feature>
<dbReference type="InterPro" id="IPR010998">
    <property type="entry name" value="Integrase_recombinase_N"/>
</dbReference>
<proteinExistence type="predicted"/>
<evidence type="ECO:0008006" key="5">
    <source>
        <dbReference type="Google" id="ProtNLM"/>
    </source>
</evidence>
<accession>A0A562VLP9</accession>
<gene>
    <name evidence="3" type="ORF">JN12_02442</name>
</gene>
<feature type="compositionally biased region" description="Low complexity" evidence="2">
    <location>
        <begin position="10"/>
        <end position="19"/>
    </location>
</feature>
<organism evidence="3 4">
    <name type="scientific">Geobacter argillaceus</name>
    <dbReference type="NCBI Taxonomy" id="345631"/>
    <lineage>
        <taxon>Bacteria</taxon>
        <taxon>Pseudomonadati</taxon>
        <taxon>Thermodesulfobacteriota</taxon>
        <taxon>Desulfuromonadia</taxon>
        <taxon>Geobacterales</taxon>
        <taxon>Geobacteraceae</taxon>
        <taxon>Geobacter</taxon>
    </lineage>
</organism>
<name>A0A562VLP9_9BACT</name>
<dbReference type="RefSeq" id="WP_145023127.1">
    <property type="nucleotide sequence ID" value="NZ_VLLN01000014.1"/>
</dbReference>
<evidence type="ECO:0000313" key="4">
    <source>
        <dbReference type="Proteomes" id="UP000319449"/>
    </source>
</evidence>
<dbReference type="Gene3D" id="1.10.150.130">
    <property type="match status" value="1"/>
</dbReference>